<feature type="transmembrane region" description="Helical" evidence="10">
    <location>
        <begin position="33"/>
        <end position="51"/>
    </location>
</feature>
<feature type="non-terminal residue" evidence="11">
    <location>
        <position position="1"/>
    </location>
</feature>
<keyword evidence="6 10" id="KW-1133">Transmembrane helix</keyword>
<dbReference type="EMBL" id="CAIIXF020000006">
    <property type="protein sequence ID" value="CAH1787813.1"/>
    <property type="molecule type" value="Genomic_DNA"/>
</dbReference>
<evidence type="ECO:0000313" key="11">
    <source>
        <dbReference type="EMBL" id="CAH1787813.1"/>
    </source>
</evidence>
<comment type="subcellular location">
    <subcellularLocation>
        <location evidence="1">Golgi apparatus membrane</location>
        <topology evidence="1">Single-pass type II membrane protein</topology>
    </subcellularLocation>
</comment>
<keyword evidence="5" id="KW-0735">Signal-anchor</keyword>
<keyword evidence="3" id="KW-0808">Transferase</keyword>
<dbReference type="InterPro" id="IPR027417">
    <property type="entry name" value="P-loop_NTPase"/>
</dbReference>
<dbReference type="SUPFAM" id="SSF52540">
    <property type="entry name" value="P-loop containing nucleoside triphosphate hydrolases"/>
    <property type="match status" value="1"/>
</dbReference>
<dbReference type="InterPro" id="IPR009729">
    <property type="entry name" value="Gal-3-0_sulfotransfrase"/>
</dbReference>
<dbReference type="GO" id="GO:0001733">
    <property type="term" value="F:galactosylceramide sulfotransferase activity"/>
    <property type="evidence" value="ECO:0007669"/>
    <property type="project" value="InterPro"/>
</dbReference>
<evidence type="ECO:0000256" key="7">
    <source>
        <dbReference type="ARBA" id="ARBA00023034"/>
    </source>
</evidence>
<keyword evidence="7" id="KW-0333">Golgi apparatus</keyword>
<keyword evidence="8 10" id="KW-0472">Membrane</keyword>
<evidence type="ECO:0008006" key="13">
    <source>
        <dbReference type="Google" id="ProtNLM"/>
    </source>
</evidence>
<dbReference type="PANTHER" id="PTHR14647">
    <property type="entry name" value="GALACTOSE-3-O-SULFOTRANSFERASE"/>
    <property type="match status" value="1"/>
</dbReference>
<gene>
    <name evidence="11" type="ORF">OFUS_LOCUS13448</name>
</gene>
<dbReference type="Proteomes" id="UP000749559">
    <property type="component" value="Unassembled WGS sequence"/>
</dbReference>
<evidence type="ECO:0000256" key="4">
    <source>
        <dbReference type="ARBA" id="ARBA00022692"/>
    </source>
</evidence>
<evidence type="ECO:0000256" key="10">
    <source>
        <dbReference type="SAM" id="Phobius"/>
    </source>
</evidence>
<evidence type="ECO:0000313" key="12">
    <source>
        <dbReference type="Proteomes" id="UP000749559"/>
    </source>
</evidence>
<protein>
    <recommendedName>
        <fullName evidence="13">Galactosylceramide sulfotransferase</fullName>
    </recommendedName>
</protein>
<evidence type="ECO:0000256" key="2">
    <source>
        <dbReference type="ARBA" id="ARBA00008124"/>
    </source>
</evidence>
<dbReference type="GO" id="GO:0009247">
    <property type="term" value="P:glycolipid biosynthetic process"/>
    <property type="evidence" value="ECO:0007669"/>
    <property type="project" value="InterPro"/>
</dbReference>
<sequence>IKTREIGFDVVIFQEYILIQILNNGIMKVPKDFLRRISIALCAVVVMYIMISKLSTHGKGFESNIKLKKIWGSTFSKNSSQLKDICATPSENLKQLNDNVTLNNESRGYHPLNSIYFLKIHKTGSSTLQSILQRYGDIKNLSFALDASSHLLQYPRLFQKNFPMKLKAPYSRYDIICQHLRHSDEVFDVLKPEGKAITMLREPTYNFISAFKYFDNWRKNCFGIQNIDKFLSIIENSTNIITESGKCANRQLYDLGMEPTDAKNIIKVEKKIQEMDRTFDLVMISEYFNEGLILLKHLMNWSFDDIVYISKNVQAKKTTGIDVTYPKAYRKIRELNMGDETLYQYYNKTFWNIINDFGKERMSTELSKFNQVRDKIQRYCIEEEVSGTNKQLDKFNKPNWVADKVNAYLLSKEGKDNATCKQLVTYEITYTNFLRQKMKSLGYV</sequence>
<accession>A0A8S4P3X8</accession>
<dbReference type="PANTHER" id="PTHR14647:SF87">
    <property type="entry name" value="PUTATIVE-RELATED"/>
    <property type="match status" value="1"/>
</dbReference>
<evidence type="ECO:0000256" key="3">
    <source>
        <dbReference type="ARBA" id="ARBA00022679"/>
    </source>
</evidence>
<evidence type="ECO:0000256" key="1">
    <source>
        <dbReference type="ARBA" id="ARBA00004323"/>
    </source>
</evidence>
<dbReference type="Gene3D" id="3.40.50.300">
    <property type="entry name" value="P-loop containing nucleotide triphosphate hydrolases"/>
    <property type="match status" value="1"/>
</dbReference>
<proteinExistence type="inferred from homology"/>
<evidence type="ECO:0000256" key="6">
    <source>
        <dbReference type="ARBA" id="ARBA00022989"/>
    </source>
</evidence>
<evidence type="ECO:0000256" key="8">
    <source>
        <dbReference type="ARBA" id="ARBA00023136"/>
    </source>
</evidence>
<comment type="caution">
    <text evidence="11">The sequence shown here is derived from an EMBL/GenBank/DDBJ whole genome shotgun (WGS) entry which is preliminary data.</text>
</comment>
<dbReference type="Pfam" id="PF06990">
    <property type="entry name" value="Gal-3-0_sulfotr"/>
    <property type="match status" value="1"/>
</dbReference>
<keyword evidence="4 10" id="KW-0812">Transmembrane</keyword>
<name>A0A8S4P3X8_OWEFU</name>
<dbReference type="OrthoDB" id="514299at2759"/>
<reference evidence="11" key="1">
    <citation type="submission" date="2022-03" db="EMBL/GenBank/DDBJ databases">
        <authorList>
            <person name="Martin C."/>
        </authorList>
    </citation>
    <scope>NUCLEOTIDE SEQUENCE</scope>
</reference>
<evidence type="ECO:0000256" key="9">
    <source>
        <dbReference type="ARBA" id="ARBA00023180"/>
    </source>
</evidence>
<dbReference type="GO" id="GO:0000139">
    <property type="term" value="C:Golgi membrane"/>
    <property type="evidence" value="ECO:0007669"/>
    <property type="project" value="UniProtKB-SubCell"/>
</dbReference>
<evidence type="ECO:0000256" key="5">
    <source>
        <dbReference type="ARBA" id="ARBA00022968"/>
    </source>
</evidence>
<keyword evidence="9" id="KW-0325">Glycoprotein</keyword>
<dbReference type="AlphaFoldDB" id="A0A8S4P3X8"/>
<keyword evidence="12" id="KW-1185">Reference proteome</keyword>
<organism evidence="11 12">
    <name type="scientific">Owenia fusiformis</name>
    <name type="common">Polychaete worm</name>
    <dbReference type="NCBI Taxonomy" id="6347"/>
    <lineage>
        <taxon>Eukaryota</taxon>
        <taxon>Metazoa</taxon>
        <taxon>Spiralia</taxon>
        <taxon>Lophotrochozoa</taxon>
        <taxon>Annelida</taxon>
        <taxon>Polychaeta</taxon>
        <taxon>Sedentaria</taxon>
        <taxon>Canalipalpata</taxon>
        <taxon>Sabellida</taxon>
        <taxon>Oweniida</taxon>
        <taxon>Oweniidae</taxon>
        <taxon>Owenia</taxon>
    </lineage>
</organism>
<comment type="similarity">
    <text evidence="2">Belongs to the galactose-3-O-sulfotransferase family.</text>
</comment>